<keyword evidence="2" id="KW-1185">Reference proteome</keyword>
<dbReference type="EMBL" id="CAJVQC010115569">
    <property type="protein sequence ID" value="CAG8836722.1"/>
    <property type="molecule type" value="Genomic_DNA"/>
</dbReference>
<accession>A0ACA9SH81</accession>
<evidence type="ECO:0000313" key="1">
    <source>
        <dbReference type="EMBL" id="CAG8836722.1"/>
    </source>
</evidence>
<protein>
    <submittedName>
        <fullName evidence="1">35470_t:CDS:1</fullName>
    </submittedName>
</protein>
<feature type="non-terminal residue" evidence="1">
    <location>
        <position position="43"/>
    </location>
</feature>
<comment type="caution">
    <text evidence="1">The sequence shown here is derived from an EMBL/GenBank/DDBJ whole genome shotgun (WGS) entry which is preliminary data.</text>
</comment>
<reference evidence="1" key="1">
    <citation type="submission" date="2021-06" db="EMBL/GenBank/DDBJ databases">
        <authorList>
            <person name="Kallberg Y."/>
            <person name="Tangrot J."/>
            <person name="Rosling A."/>
        </authorList>
    </citation>
    <scope>NUCLEOTIDE SEQUENCE</scope>
    <source>
        <strain evidence="1">MA461A</strain>
    </source>
</reference>
<gene>
    <name evidence="1" type="ORF">RPERSI_LOCUS30036</name>
</gene>
<name>A0ACA9SH81_9GLOM</name>
<dbReference type="Proteomes" id="UP000789920">
    <property type="component" value="Unassembled WGS sequence"/>
</dbReference>
<evidence type="ECO:0000313" key="2">
    <source>
        <dbReference type="Proteomes" id="UP000789920"/>
    </source>
</evidence>
<feature type="non-terminal residue" evidence="1">
    <location>
        <position position="1"/>
    </location>
</feature>
<proteinExistence type="predicted"/>
<organism evidence="1 2">
    <name type="scientific">Racocetra persica</name>
    <dbReference type="NCBI Taxonomy" id="160502"/>
    <lineage>
        <taxon>Eukaryota</taxon>
        <taxon>Fungi</taxon>
        <taxon>Fungi incertae sedis</taxon>
        <taxon>Mucoromycota</taxon>
        <taxon>Glomeromycotina</taxon>
        <taxon>Glomeromycetes</taxon>
        <taxon>Diversisporales</taxon>
        <taxon>Gigasporaceae</taxon>
        <taxon>Racocetra</taxon>
    </lineage>
</organism>
<sequence length="43" mass="5021">VAHEIPTMNNEYIQTSAFPVPVISMQLKLDFRITCDFLLFDVY</sequence>